<dbReference type="RefSeq" id="XP_021868045.1">
    <property type="nucleotide sequence ID" value="XM_022018709.1"/>
</dbReference>
<feature type="region of interest" description="Disordered" evidence="1">
    <location>
        <begin position="1"/>
        <end position="60"/>
    </location>
</feature>
<dbReference type="AlphaFoldDB" id="A0A1Y1U8A7"/>
<organism evidence="3 4">
    <name type="scientific">Kockovaella imperatae</name>
    <dbReference type="NCBI Taxonomy" id="4999"/>
    <lineage>
        <taxon>Eukaryota</taxon>
        <taxon>Fungi</taxon>
        <taxon>Dikarya</taxon>
        <taxon>Basidiomycota</taxon>
        <taxon>Agaricomycotina</taxon>
        <taxon>Tremellomycetes</taxon>
        <taxon>Tremellales</taxon>
        <taxon>Cuniculitremaceae</taxon>
        <taxon>Kockovaella</taxon>
    </lineage>
</organism>
<dbReference type="InParanoid" id="A0A1Y1U8A7"/>
<gene>
    <name evidence="3" type="ORF">BD324DRAFT_653800</name>
</gene>
<protein>
    <submittedName>
        <fullName evidence="3">Uncharacterized protein</fullName>
    </submittedName>
</protein>
<name>A0A1Y1U8A7_9TREE</name>
<evidence type="ECO:0000256" key="1">
    <source>
        <dbReference type="SAM" id="MobiDB-lite"/>
    </source>
</evidence>
<keyword evidence="2" id="KW-1133">Transmembrane helix</keyword>
<keyword evidence="2" id="KW-0472">Membrane</keyword>
<dbReference type="EMBL" id="NBSH01000017">
    <property type="protein sequence ID" value="ORX33746.1"/>
    <property type="molecule type" value="Genomic_DNA"/>
</dbReference>
<proteinExistence type="predicted"/>
<accession>A0A1Y1U8A7</accession>
<keyword evidence="4" id="KW-1185">Reference proteome</keyword>
<evidence type="ECO:0000313" key="3">
    <source>
        <dbReference type="EMBL" id="ORX33746.1"/>
    </source>
</evidence>
<sequence>MSDLRNRKPAGSNANTNANANAAGSSSSSGTGTTGNLPARLHSTGAGVKGGLPPDSQFGAGPADTSIHPILYLIGFIAIGLMGYYNIWPLLKESWENGELSFNTEEIKSDFLELWGMIRARLGL</sequence>
<evidence type="ECO:0000256" key="2">
    <source>
        <dbReference type="SAM" id="Phobius"/>
    </source>
</evidence>
<keyword evidence="2" id="KW-0812">Transmembrane</keyword>
<comment type="caution">
    <text evidence="3">The sequence shown here is derived from an EMBL/GenBank/DDBJ whole genome shotgun (WGS) entry which is preliminary data.</text>
</comment>
<dbReference type="Proteomes" id="UP000193218">
    <property type="component" value="Unassembled WGS sequence"/>
</dbReference>
<dbReference type="GeneID" id="33560518"/>
<reference evidence="3 4" key="1">
    <citation type="submission" date="2017-03" db="EMBL/GenBank/DDBJ databases">
        <title>Widespread Adenine N6-methylation of Active Genes in Fungi.</title>
        <authorList>
            <consortium name="DOE Joint Genome Institute"/>
            <person name="Mondo S.J."/>
            <person name="Dannebaum R.O."/>
            <person name="Kuo R.C."/>
            <person name="Louie K.B."/>
            <person name="Bewick A.J."/>
            <person name="Labutti K."/>
            <person name="Haridas S."/>
            <person name="Kuo A."/>
            <person name="Salamov A."/>
            <person name="Ahrendt S.R."/>
            <person name="Lau R."/>
            <person name="Bowen B.P."/>
            <person name="Lipzen A."/>
            <person name="Sullivan W."/>
            <person name="Andreopoulos W.B."/>
            <person name="Clum A."/>
            <person name="Lindquist E."/>
            <person name="Daum C."/>
            <person name="Northen T.R."/>
            <person name="Ramamoorthy G."/>
            <person name="Schmitz R.J."/>
            <person name="Gryganskyi A."/>
            <person name="Culley D."/>
            <person name="Magnuson J."/>
            <person name="James T.Y."/>
            <person name="O'Malley M.A."/>
            <person name="Stajich J.E."/>
            <person name="Spatafora J.W."/>
            <person name="Visel A."/>
            <person name="Grigoriev I.V."/>
        </authorList>
    </citation>
    <scope>NUCLEOTIDE SEQUENCE [LARGE SCALE GENOMIC DNA]</scope>
    <source>
        <strain evidence="3 4">NRRL Y-17943</strain>
    </source>
</reference>
<feature type="transmembrane region" description="Helical" evidence="2">
    <location>
        <begin position="70"/>
        <end position="88"/>
    </location>
</feature>
<feature type="compositionally biased region" description="Low complexity" evidence="1">
    <location>
        <begin position="10"/>
        <end position="36"/>
    </location>
</feature>
<evidence type="ECO:0000313" key="4">
    <source>
        <dbReference type="Proteomes" id="UP000193218"/>
    </source>
</evidence>